<protein>
    <submittedName>
        <fullName evidence="2">Conserved domain-containing protein</fullName>
    </submittedName>
</protein>
<evidence type="ECO:0000259" key="1">
    <source>
        <dbReference type="Pfam" id="PF09557"/>
    </source>
</evidence>
<proteinExistence type="predicted"/>
<name>A0A239IM25_9BURK</name>
<evidence type="ECO:0000313" key="2">
    <source>
        <dbReference type="EMBL" id="SNS94601.1"/>
    </source>
</evidence>
<dbReference type="PANTHER" id="PTHR38463">
    <property type="entry name" value="STRESS RESPONSE PROTEIN YSNF"/>
    <property type="match status" value="1"/>
</dbReference>
<evidence type="ECO:0000313" key="3">
    <source>
        <dbReference type="Proteomes" id="UP000198284"/>
    </source>
</evidence>
<gene>
    <name evidence="2" type="ORF">SAMN06265795_11022</name>
</gene>
<feature type="domain" description="DUF2382" evidence="1">
    <location>
        <begin position="170"/>
        <end position="279"/>
    </location>
</feature>
<organism evidence="2 3">
    <name type="scientific">Noviherbaspirillum humi</name>
    <dbReference type="NCBI Taxonomy" id="1688639"/>
    <lineage>
        <taxon>Bacteria</taxon>
        <taxon>Pseudomonadati</taxon>
        <taxon>Pseudomonadota</taxon>
        <taxon>Betaproteobacteria</taxon>
        <taxon>Burkholderiales</taxon>
        <taxon>Oxalobacteraceae</taxon>
        <taxon>Noviherbaspirillum</taxon>
    </lineage>
</organism>
<reference evidence="2 3" key="1">
    <citation type="submission" date="2017-06" db="EMBL/GenBank/DDBJ databases">
        <authorList>
            <person name="Kim H.J."/>
            <person name="Triplett B.A."/>
        </authorList>
    </citation>
    <scope>NUCLEOTIDE SEQUENCE [LARGE SCALE GENOMIC DNA]</scope>
    <source>
        <strain evidence="2 3">U15</strain>
    </source>
</reference>
<dbReference type="Proteomes" id="UP000198284">
    <property type="component" value="Unassembled WGS sequence"/>
</dbReference>
<dbReference type="InterPro" id="IPR052967">
    <property type="entry name" value="Stress_Response_Assoc"/>
</dbReference>
<dbReference type="OrthoDB" id="581516at2"/>
<dbReference type="EMBL" id="FZOT01000010">
    <property type="protein sequence ID" value="SNS94601.1"/>
    <property type="molecule type" value="Genomic_DNA"/>
</dbReference>
<keyword evidence="3" id="KW-1185">Reference proteome</keyword>
<dbReference type="Pfam" id="PF09557">
    <property type="entry name" value="DUF2382"/>
    <property type="match status" value="1"/>
</dbReference>
<dbReference type="PANTHER" id="PTHR38463:SF1">
    <property type="entry name" value="STRESS RESPONSE PROTEIN YSNF"/>
    <property type="match status" value="1"/>
</dbReference>
<dbReference type="AlphaFoldDB" id="A0A239IM25"/>
<accession>A0A239IM25</accession>
<sequence>MQDHTVIAAFENSGDAQSAVNALAQAGISRTNIQMHPAADSGLSSDTTTTTSAEHSGGIGGFFRSLFGMDDDYRDTHDVYAESVRRGHYVVTVNADSDSQLEQASDILNRFNPVDVDQRAQHWRSQGWAGYDENAPQLGRDEIERDRTAYAAMPRTDTTADSTADTQRIPVIQEELKVGKRMVQRGGVRVFQRVRETPVNEEVRLREEQVKVERHPVDRPASEADFASIKEGAVELRETAEEAVVSKTARVVEEVEVGKEVRDRTEQINDTVRRTDVEVEQLGAGDRGMARTDAMMADDDTEYRRHWQNTYGTSGGRYEDYGDAYRYGSQMAGADSFKNYRWEEAEPQLRSDWERDHPGSTWEKVKDAVRYSVERARGHRTH</sequence>
<dbReference type="InterPro" id="IPR019060">
    <property type="entry name" value="DUF2382"/>
</dbReference>